<feature type="domain" description="HTH araC/xylS-type" evidence="4">
    <location>
        <begin position="187"/>
        <end position="285"/>
    </location>
</feature>
<keyword evidence="3" id="KW-0804">Transcription</keyword>
<dbReference type="InterPro" id="IPR018062">
    <property type="entry name" value="HTH_AraC-typ_CS"/>
</dbReference>
<evidence type="ECO:0000313" key="5">
    <source>
        <dbReference type="EMBL" id="MBP2454600.1"/>
    </source>
</evidence>
<keyword evidence="1" id="KW-0805">Transcription regulation</keyword>
<evidence type="ECO:0000256" key="3">
    <source>
        <dbReference type="ARBA" id="ARBA00023163"/>
    </source>
</evidence>
<dbReference type="Gene3D" id="1.10.10.60">
    <property type="entry name" value="Homeodomain-like"/>
    <property type="match status" value="2"/>
</dbReference>
<evidence type="ECO:0000259" key="4">
    <source>
        <dbReference type="PROSITE" id="PS01124"/>
    </source>
</evidence>
<gene>
    <name evidence="5" type="ORF">JOF57_004513</name>
</gene>
<dbReference type="Proteomes" id="UP000694460">
    <property type="component" value="Unassembled WGS sequence"/>
</dbReference>
<dbReference type="SMART" id="SM00342">
    <property type="entry name" value="HTH_ARAC"/>
    <property type="match status" value="1"/>
</dbReference>
<comment type="caution">
    <text evidence="5">The sequence shown here is derived from an EMBL/GenBank/DDBJ whole genome shotgun (WGS) entry which is preliminary data.</text>
</comment>
<accession>A0ABS4ZYU8</accession>
<dbReference type="PRINTS" id="PR00032">
    <property type="entry name" value="HTHARAC"/>
</dbReference>
<dbReference type="PROSITE" id="PS00041">
    <property type="entry name" value="HTH_ARAC_FAMILY_1"/>
    <property type="match status" value="1"/>
</dbReference>
<dbReference type="Pfam" id="PF12833">
    <property type="entry name" value="HTH_18"/>
    <property type="match status" value="1"/>
</dbReference>
<keyword evidence="2" id="KW-0238">DNA-binding</keyword>
<evidence type="ECO:0000313" key="6">
    <source>
        <dbReference type="Proteomes" id="UP000694460"/>
    </source>
</evidence>
<organism evidence="5 6">
    <name type="scientific">Mycolicibacterium lutetiense</name>
    <dbReference type="NCBI Taxonomy" id="1641992"/>
    <lineage>
        <taxon>Bacteria</taxon>
        <taxon>Bacillati</taxon>
        <taxon>Actinomycetota</taxon>
        <taxon>Actinomycetes</taxon>
        <taxon>Mycobacteriales</taxon>
        <taxon>Mycobacteriaceae</taxon>
        <taxon>Mycolicibacterium</taxon>
    </lineage>
</organism>
<reference evidence="5 6" key="1">
    <citation type="submission" date="2021-03" db="EMBL/GenBank/DDBJ databases">
        <title>Sequencing the genomes of 1000 actinobacteria strains.</title>
        <authorList>
            <person name="Klenk H.-P."/>
        </authorList>
    </citation>
    <scope>NUCLEOTIDE SEQUENCE [LARGE SCALE GENOMIC DNA]</scope>
    <source>
        <strain evidence="5 6">DSM 46713</strain>
    </source>
</reference>
<dbReference type="InterPro" id="IPR009057">
    <property type="entry name" value="Homeodomain-like_sf"/>
</dbReference>
<proteinExistence type="predicted"/>
<evidence type="ECO:0000256" key="2">
    <source>
        <dbReference type="ARBA" id="ARBA00023125"/>
    </source>
</evidence>
<dbReference type="InterPro" id="IPR050204">
    <property type="entry name" value="AraC_XylS_family_regulators"/>
</dbReference>
<dbReference type="RefSeq" id="WP_307870074.1">
    <property type="nucleotide sequence ID" value="NZ_JAGIOP010000002.1"/>
</dbReference>
<dbReference type="PROSITE" id="PS01124">
    <property type="entry name" value="HTH_ARAC_FAMILY_2"/>
    <property type="match status" value="1"/>
</dbReference>
<dbReference type="InterPro" id="IPR018060">
    <property type="entry name" value="HTH_AraC"/>
</dbReference>
<name>A0ABS4ZYU8_9MYCO</name>
<dbReference type="PANTHER" id="PTHR46796:SF14">
    <property type="entry name" value="TRANSCRIPTIONAL REGULATORY PROTEIN"/>
    <property type="match status" value="1"/>
</dbReference>
<dbReference type="EMBL" id="JAGIOP010000002">
    <property type="protein sequence ID" value="MBP2454600.1"/>
    <property type="molecule type" value="Genomic_DNA"/>
</dbReference>
<dbReference type="InterPro" id="IPR020449">
    <property type="entry name" value="Tscrpt_reg_AraC-type_HTH"/>
</dbReference>
<keyword evidence="6" id="KW-1185">Reference proteome</keyword>
<sequence length="286" mass="31596">MPLDVWNGKRALTPRIVLAQQDVMARGLSLRFATEHIDEPTDWCCFDDSRHLIYVHREGSPHSMETAQDWGSSVGVPPRVGDIWVVPAGEACMSQVQGGEPAGFCEIAIPVQTVGGAAQVPRIKKRDPLMYQLTEGLARLFGRDDSLARLLKDSLAEALRLHIVDTCVSVRPPRKTGRDVLDPATRSALVEYLEDGLDSEITLDTLAELAEMSVGRFIKAFAAEFHTTPHQYLLDRRIDRAKVMLTTTSQTITEISAAVGFVTPNHFSTAFRRRVGVTPSGYRQNG</sequence>
<dbReference type="SUPFAM" id="SSF46689">
    <property type="entry name" value="Homeodomain-like"/>
    <property type="match status" value="2"/>
</dbReference>
<dbReference type="PANTHER" id="PTHR46796">
    <property type="entry name" value="HTH-TYPE TRANSCRIPTIONAL ACTIVATOR RHAS-RELATED"/>
    <property type="match status" value="1"/>
</dbReference>
<evidence type="ECO:0000256" key="1">
    <source>
        <dbReference type="ARBA" id="ARBA00023015"/>
    </source>
</evidence>
<protein>
    <submittedName>
        <fullName evidence="5">AraC family transcriptional regulator</fullName>
    </submittedName>
</protein>